<organism evidence="1">
    <name type="scientific">Anguilla anguilla</name>
    <name type="common">European freshwater eel</name>
    <name type="synonym">Muraena anguilla</name>
    <dbReference type="NCBI Taxonomy" id="7936"/>
    <lineage>
        <taxon>Eukaryota</taxon>
        <taxon>Metazoa</taxon>
        <taxon>Chordata</taxon>
        <taxon>Craniata</taxon>
        <taxon>Vertebrata</taxon>
        <taxon>Euteleostomi</taxon>
        <taxon>Actinopterygii</taxon>
        <taxon>Neopterygii</taxon>
        <taxon>Teleostei</taxon>
        <taxon>Anguilliformes</taxon>
        <taxon>Anguillidae</taxon>
        <taxon>Anguilla</taxon>
    </lineage>
</organism>
<proteinExistence type="predicted"/>
<dbReference type="EMBL" id="GBXM01103111">
    <property type="protein sequence ID" value="JAH05466.1"/>
    <property type="molecule type" value="Transcribed_RNA"/>
</dbReference>
<reference evidence="1" key="1">
    <citation type="submission" date="2014-11" db="EMBL/GenBank/DDBJ databases">
        <authorList>
            <person name="Amaro Gonzalez C."/>
        </authorList>
    </citation>
    <scope>NUCLEOTIDE SEQUENCE</scope>
</reference>
<sequence length="34" mass="4123">MLDRIMFKNKKMTDVHILLFDELNEVRKLLTAVF</sequence>
<accession>A0A0E9PLG1</accession>
<protein>
    <submittedName>
        <fullName evidence="1">Uncharacterized protein</fullName>
    </submittedName>
</protein>
<reference evidence="1" key="2">
    <citation type="journal article" date="2015" name="Fish Shellfish Immunol.">
        <title>Early steps in the European eel (Anguilla anguilla)-Vibrio vulnificus interaction in the gills: Role of the RtxA13 toxin.</title>
        <authorList>
            <person name="Callol A."/>
            <person name="Pajuelo D."/>
            <person name="Ebbesson L."/>
            <person name="Teles M."/>
            <person name="MacKenzie S."/>
            <person name="Amaro C."/>
        </authorList>
    </citation>
    <scope>NUCLEOTIDE SEQUENCE</scope>
</reference>
<name>A0A0E9PLG1_ANGAN</name>
<evidence type="ECO:0000313" key="1">
    <source>
        <dbReference type="EMBL" id="JAH05466.1"/>
    </source>
</evidence>
<dbReference type="AlphaFoldDB" id="A0A0E9PLG1"/>